<evidence type="ECO:0008006" key="4">
    <source>
        <dbReference type="Google" id="ProtNLM"/>
    </source>
</evidence>
<feature type="signal peptide" evidence="1">
    <location>
        <begin position="1"/>
        <end position="28"/>
    </location>
</feature>
<dbReference type="Proteomes" id="UP001163064">
    <property type="component" value="Unassembled WGS sequence"/>
</dbReference>
<keyword evidence="1" id="KW-0732">Signal</keyword>
<organism evidence="2 3">
    <name type="scientific">Streptomyces beihaiensis</name>
    <dbReference type="NCBI Taxonomy" id="2984495"/>
    <lineage>
        <taxon>Bacteria</taxon>
        <taxon>Bacillati</taxon>
        <taxon>Actinomycetota</taxon>
        <taxon>Actinomycetes</taxon>
        <taxon>Kitasatosporales</taxon>
        <taxon>Streptomycetaceae</taxon>
        <taxon>Streptomyces</taxon>
    </lineage>
</organism>
<evidence type="ECO:0000256" key="1">
    <source>
        <dbReference type="SAM" id="SignalP"/>
    </source>
</evidence>
<gene>
    <name evidence="2" type="ORF">OFY01_01715</name>
</gene>
<reference evidence="2" key="1">
    <citation type="submission" date="2022-10" db="EMBL/GenBank/DDBJ databases">
        <title>Streptomyces beihaiensis sp. nov., a chitin degrading actinobacterium, isolated from shrimp pond soil.</title>
        <authorList>
            <person name="Xie J."/>
            <person name="Shen N."/>
        </authorList>
    </citation>
    <scope>NUCLEOTIDE SEQUENCE</scope>
    <source>
        <strain evidence="2">GXMU-J5</strain>
    </source>
</reference>
<dbReference type="PROSITE" id="PS51257">
    <property type="entry name" value="PROKAR_LIPOPROTEIN"/>
    <property type="match status" value="1"/>
</dbReference>
<evidence type="ECO:0000313" key="2">
    <source>
        <dbReference type="EMBL" id="MCX3058509.1"/>
    </source>
</evidence>
<dbReference type="EMBL" id="JAPHNL010000008">
    <property type="protein sequence ID" value="MCX3058509.1"/>
    <property type="molecule type" value="Genomic_DNA"/>
</dbReference>
<keyword evidence="3" id="KW-1185">Reference proteome</keyword>
<dbReference type="RefSeq" id="WP_266595582.1">
    <property type="nucleotide sequence ID" value="NZ_JAPHNL010000008.1"/>
</dbReference>
<sequence>MRGRTVKTVKAVCAVPLLALALAGCQRAAAGSGGRGLASPAGVSVGSPSGYGAVFLAVGECGARGRTTFYEVSCGSERAVARVTARYSGPPAGGPACPPYTDFVVHISESGDGTVAKGYACMRALEAPHPGDPGGGGGPRTVVGDCVYATGAGQVRETACDGSGPHKPEFRVASAVVARADCPKKTDLYVTLGGARPVGCAVRL</sequence>
<name>A0ABT3TN87_9ACTN</name>
<comment type="caution">
    <text evidence="2">The sequence shown here is derived from an EMBL/GenBank/DDBJ whole genome shotgun (WGS) entry which is preliminary data.</text>
</comment>
<feature type="chain" id="PRO_5047294384" description="Lipoprotein" evidence="1">
    <location>
        <begin position="29"/>
        <end position="204"/>
    </location>
</feature>
<accession>A0ABT3TN87</accession>
<evidence type="ECO:0000313" key="3">
    <source>
        <dbReference type="Proteomes" id="UP001163064"/>
    </source>
</evidence>
<proteinExistence type="predicted"/>
<protein>
    <recommendedName>
        <fullName evidence="4">Lipoprotein</fullName>
    </recommendedName>
</protein>